<reference evidence="1" key="1">
    <citation type="journal article" date="2015" name="Nature">
        <title>Complex archaea that bridge the gap between prokaryotes and eukaryotes.</title>
        <authorList>
            <person name="Spang A."/>
            <person name="Saw J.H."/>
            <person name="Jorgensen S.L."/>
            <person name="Zaremba-Niedzwiedzka K."/>
            <person name="Martijn J."/>
            <person name="Lind A.E."/>
            <person name="van Eijk R."/>
            <person name="Schleper C."/>
            <person name="Guy L."/>
            <person name="Ettema T.J."/>
        </authorList>
    </citation>
    <scope>NUCLEOTIDE SEQUENCE</scope>
</reference>
<evidence type="ECO:0000313" key="1">
    <source>
        <dbReference type="EMBL" id="KKL97871.1"/>
    </source>
</evidence>
<dbReference type="EMBL" id="LAZR01018061">
    <property type="protein sequence ID" value="KKL97871.1"/>
    <property type="molecule type" value="Genomic_DNA"/>
</dbReference>
<dbReference type="AlphaFoldDB" id="A0A0F9H4H8"/>
<dbReference type="SUPFAM" id="SSF55753">
    <property type="entry name" value="Actin depolymerizing proteins"/>
    <property type="match status" value="1"/>
</dbReference>
<proteinExistence type="predicted"/>
<sequence length="121" mass="14555">MTELRVFFAYELEDAGEPKELFFSEKDLKQYLNPEQVLILVREDLRRIFIWKGAISPVKKRFLGSKVARELQHKLMKDVRYHRCKIVSVDQGDEVQEFLNAFNLESMEVKERLNDMRYIRN</sequence>
<accession>A0A0F9H4H8</accession>
<evidence type="ECO:0008006" key="2">
    <source>
        <dbReference type="Google" id="ProtNLM"/>
    </source>
</evidence>
<dbReference type="Gene3D" id="3.40.20.10">
    <property type="entry name" value="Severin"/>
    <property type="match status" value="1"/>
</dbReference>
<comment type="caution">
    <text evidence="1">The sequence shown here is derived from an EMBL/GenBank/DDBJ whole genome shotgun (WGS) entry which is preliminary data.</text>
</comment>
<dbReference type="InterPro" id="IPR029006">
    <property type="entry name" value="ADF-H/Gelsolin-like_dom_sf"/>
</dbReference>
<organism evidence="1">
    <name type="scientific">marine sediment metagenome</name>
    <dbReference type="NCBI Taxonomy" id="412755"/>
    <lineage>
        <taxon>unclassified sequences</taxon>
        <taxon>metagenomes</taxon>
        <taxon>ecological metagenomes</taxon>
    </lineage>
</organism>
<gene>
    <name evidence="1" type="ORF">LCGC14_1830140</name>
</gene>
<name>A0A0F9H4H8_9ZZZZ</name>
<feature type="non-terminal residue" evidence="1">
    <location>
        <position position="121"/>
    </location>
</feature>
<protein>
    <recommendedName>
        <fullName evidence="2">Gelsolin-like domain-containing protein</fullName>
    </recommendedName>
</protein>